<reference evidence="19 20" key="1">
    <citation type="journal article" date="2018" name="Mol. Plant">
        <title>The genome of Artemisia annua provides insight into the evolution of Asteraceae family and artemisinin biosynthesis.</title>
        <authorList>
            <person name="Shen Q."/>
            <person name="Zhang L."/>
            <person name="Liao Z."/>
            <person name="Wang S."/>
            <person name="Yan T."/>
            <person name="Shi P."/>
            <person name="Liu M."/>
            <person name="Fu X."/>
            <person name="Pan Q."/>
            <person name="Wang Y."/>
            <person name="Lv Z."/>
            <person name="Lu X."/>
            <person name="Zhang F."/>
            <person name="Jiang W."/>
            <person name="Ma Y."/>
            <person name="Chen M."/>
            <person name="Hao X."/>
            <person name="Li L."/>
            <person name="Tang Y."/>
            <person name="Lv G."/>
            <person name="Zhou Y."/>
            <person name="Sun X."/>
            <person name="Brodelius P.E."/>
            <person name="Rose J.K.C."/>
            <person name="Tang K."/>
        </authorList>
    </citation>
    <scope>NUCLEOTIDE SEQUENCE [LARGE SCALE GENOMIC DNA]</scope>
    <source>
        <strain evidence="20">cv. Huhao1</strain>
        <tissue evidence="19">Leaf</tissue>
    </source>
</reference>
<evidence type="ECO:0000256" key="14">
    <source>
        <dbReference type="ARBA" id="ARBA00048908"/>
    </source>
</evidence>
<evidence type="ECO:0000259" key="18">
    <source>
        <dbReference type="Pfam" id="PF07732"/>
    </source>
</evidence>
<evidence type="ECO:0000256" key="1">
    <source>
        <dbReference type="ARBA" id="ARBA00001935"/>
    </source>
</evidence>
<dbReference type="Pfam" id="PF07732">
    <property type="entry name" value="Cu-oxidase_3"/>
    <property type="match status" value="1"/>
</dbReference>
<gene>
    <name evidence="19" type="ORF">CTI12_AA301340</name>
</gene>
<protein>
    <recommendedName>
        <fullName evidence="6">L-ascorbate oxidase</fullName>
        <ecNumber evidence="5">1.10.3.3</ecNumber>
    </recommendedName>
</protein>
<dbReference type="AlphaFoldDB" id="A0A2U1N673"/>
<evidence type="ECO:0000256" key="8">
    <source>
        <dbReference type="ARBA" id="ARBA00022723"/>
    </source>
</evidence>
<dbReference type="InterPro" id="IPR002355">
    <property type="entry name" value="Cu_oxidase_Cu_BS"/>
</dbReference>
<dbReference type="EC" id="1.10.3.3" evidence="5"/>
<comment type="subunit">
    <text evidence="4">Dimer.</text>
</comment>
<dbReference type="NCBIfam" id="TIGR03388">
    <property type="entry name" value="ascorbase"/>
    <property type="match status" value="1"/>
</dbReference>
<evidence type="ECO:0000259" key="17">
    <source>
        <dbReference type="Pfam" id="PF07731"/>
    </source>
</evidence>
<evidence type="ECO:0000256" key="3">
    <source>
        <dbReference type="ARBA" id="ARBA00010609"/>
    </source>
</evidence>
<dbReference type="Pfam" id="PF00394">
    <property type="entry name" value="Cu-oxidase"/>
    <property type="match status" value="1"/>
</dbReference>
<evidence type="ECO:0000313" key="19">
    <source>
        <dbReference type="EMBL" id="PWA68979.1"/>
    </source>
</evidence>
<dbReference type="InterPro" id="IPR011706">
    <property type="entry name" value="Cu-oxidase_C"/>
</dbReference>
<dbReference type="InterPro" id="IPR001117">
    <property type="entry name" value="Cu-oxidase_2nd"/>
</dbReference>
<dbReference type="CDD" id="cd13893">
    <property type="entry name" value="CuRO_3_AAO"/>
    <property type="match status" value="1"/>
</dbReference>
<dbReference type="CDD" id="cd13845">
    <property type="entry name" value="CuRO_1_AAO"/>
    <property type="match status" value="1"/>
</dbReference>
<proteinExistence type="inferred from homology"/>
<dbReference type="InterPro" id="IPR034259">
    <property type="entry name" value="CuRO_1_AAO"/>
</dbReference>
<dbReference type="Gene3D" id="2.60.40.420">
    <property type="entry name" value="Cupredoxins - blue copper proteins"/>
    <property type="match status" value="3"/>
</dbReference>
<dbReference type="GO" id="GO:0005507">
    <property type="term" value="F:copper ion binding"/>
    <property type="evidence" value="ECO:0007669"/>
    <property type="project" value="InterPro"/>
</dbReference>
<keyword evidence="12" id="KW-1015">Disulfide bond</keyword>
<keyword evidence="8" id="KW-0479">Metal-binding</keyword>
<accession>A0A2U1N673</accession>
<keyword evidence="11" id="KW-0186">Copper</keyword>
<dbReference type="GO" id="GO:0009506">
    <property type="term" value="C:plasmodesma"/>
    <property type="evidence" value="ECO:0007669"/>
    <property type="project" value="TreeGrafter"/>
</dbReference>
<comment type="subcellular location">
    <subcellularLocation>
        <location evidence="2">Secreted</location>
    </subcellularLocation>
</comment>
<organism evidence="19 20">
    <name type="scientific">Artemisia annua</name>
    <name type="common">Sweet wormwood</name>
    <dbReference type="NCBI Taxonomy" id="35608"/>
    <lineage>
        <taxon>Eukaryota</taxon>
        <taxon>Viridiplantae</taxon>
        <taxon>Streptophyta</taxon>
        <taxon>Embryophyta</taxon>
        <taxon>Tracheophyta</taxon>
        <taxon>Spermatophyta</taxon>
        <taxon>Magnoliopsida</taxon>
        <taxon>eudicotyledons</taxon>
        <taxon>Gunneridae</taxon>
        <taxon>Pentapetalae</taxon>
        <taxon>asterids</taxon>
        <taxon>campanulids</taxon>
        <taxon>Asterales</taxon>
        <taxon>Asteraceae</taxon>
        <taxon>Asteroideae</taxon>
        <taxon>Anthemideae</taxon>
        <taxon>Artemisiinae</taxon>
        <taxon>Artemisia</taxon>
    </lineage>
</organism>
<evidence type="ECO:0000256" key="7">
    <source>
        <dbReference type="ARBA" id="ARBA00022525"/>
    </source>
</evidence>
<evidence type="ECO:0000256" key="9">
    <source>
        <dbReference type="ARBA" id="ARBA00022737"/>
    </source>
</evidence>
<dbReference type="EMBL" id="PKPP01003528">
    <property type="protein sequence ID" value="PWA68979.1"/>
    <property type="molecule type" value="Genomic_DNA"/>
</dbReference>
<dbReference type="InterPro" id="IPR011707">
    <property type="entry name" value="Cu-oxidase-like_N"/>
</dbReference>
<dbReference type="Proteomes" id="UP000245207">
    <property type="component" value="Unassembled WGS sequence"/>
</dbReference>
<evidence type="ECO:0000259" key="16">
    <source>
        <dbReference type="Pfam" id="PF00394"/>
    </source>
</evidence>
<sequence length="699" mass="78322">MALTRLALICLLVHSCCFGVLMRSVSGANETHFFKWEVEYMYGAPDCLENVVMGINGQFPGPTIKAKAGDTVVVNLTNKLLTEGVVIHWHGITQRGTPWADGTASISQCAINPGETFNYTFKVDKAGTYFYHGHYGMQRSAGLYGLLIVDVEEGKEEPFKYDGEFSLLLSDWWHKGVHEQEVGLSAKSMRWIGEPKIVEKMKAHNSWLHEKMKEVDSFGCSFMLRAFTLSLLINGKGQYNCSLAAAHNSGSGGLLKCNDTCAPYTLRVKPNKTYRLRVASTTVLASLNLAIGKHKMEMVEADGNYLQPFSVKDFDIYSGETYSVLFKTDQTPRNNYWISVGVRGREPNTSQGLAILDYQSTTPTKLPTLAPPQTPRWNDYQRSKLFSKKLLAHSESPKPPTNHHRRIFLLNTQNLINNYTKWAINNVSLTLPPTPYIGSIKYGINESFDQNSPPDTFDLNTYDIMSPPSNPNAAYGNGVYTLEFNNTIDVIIQNANMLKAGVSEIHPWHLHGHDFWVLGYGEGKFSSEKDEKKLNLENPPLRNTVVIFPYGWTAIRFVADNPGVWPFHCHIEPHLHMGMGVVFAEGVDRLGDIPNEALSCGLTAKMLMSGSGGKVKSKIELVMYQEKAYYILDEVHIVGELQESSKKTGSFICCTGFFGGGNQRRSKFSEQYNCTGNQRIEDYDQTADYENYVEARDDV</sequence>
<feature type="domain" description="Plastocyanin-like" evidence="18">
    <location>
        <begin position="38"/>
        <end position="152"/>
    </location>
</feature>
<dbReference type="STRING" id="35608.A0A2U1N673"/>
<evidence type="ECO:0000313" key="20">
    <source>
        <dbReference type="Proteomes" id="UP000245207"/>
    </source>
</evidence>
<evidence type="ECO:0000256" key="4">
    <source>
        <dbReference type="ARBA" id="ARBA00011473"/>
    </source>
</evidence>
<name>A0A2U1N673_ARTAN</name>
<dbReference type="InterPro" id="IPR034267">
    <property type="entry name" value="CuRO_3_AAO"/>
</dbReference>
<feature type="domain" description="Plastocyanin-like" evidence="17">
    <location>
        <begin position="456"/>
        <end position="586"/>
    </location>
</feature>
<dbReference type="InterPro" id="IPR008972">
    <property type="entry name" value="Cupredoxin"/>
</dbReference>
<evidence type="ECO:0000256" key="11">
    <source>
        <dbReference type="ARBA" id="ARBA00023008"/>
    </source>
</evidence>
<feature type="signal peptide" evidence="15">
    <location>
        <begin position="1"/>
        <end position="27"/>
    </location>
</feature>
<dbReference type="OrthoDB" id="2121828at2759"/>
<feature type="domain" description="Plastocyanin-like" evidence="16">
    <location>
        <begin position="165"/>
        <end position="360"/>
    </location>
</feature>
<keyword evidence="15" id="KW-0732">Signal</keyword>
<keyword evidence="7" id="KW-0964">Secreted</keyword>
<dbReference type="GO" id="GO:0008447">
    <property type="term" value="F:L-ascorbate oxidase activity"/>
    <property type="evidence" value="ECO:0007669"/>
    <property type="project" value="UniProtKB-EC"/>
</dbReference>
<dbReference type="PROSITE" id="PS00080">
    <property type="entry name" value="MULTICOPPER_OXIDASE2"/>
    <property type="match status" value="1"/>
</dbReference>
<dbReference type="InterPro" id="IPR045087">
    <property type="entry name" value="Cu-oxidase_fam"/>
</dbReference>
<comment type="caution">
    <text evidence="19">The sequence shown here is derived from an EMBL/GenBank/DDBJ whole genome shotgun (WGS) entry which is preliminary data.</text>
</comment>
<keyword evidence="13" id="KW-0325">Glycoprotein</keyword>
<dbReference type="PANTHER" id="PTHR11709">
    <property type="entry name" value="MULTI-COPPER OXIDASE"/>
    <property type="match status" value="1"/>
</dbReference>
<evidence type="ECO:0000256" key="5">
    <source>
        <dbReference type="ARBA" id="ARBA00012301"/>
    </source>
</evidence>
<keyword evidence="20" id="KW-1185">Reference proteome</keyword>
<comment type="cofactor">
    <cofactor evidence="1">
        <name>Cu cation</name>
        <dbReference type="ChEBI" id="CHEBI:23378"/>
    </cofactor>
</comment>
<feature type="chain" id="PRO_5015533117" description="L-ascorbate oxidase" evidence="15">
    <location>
        <begin position="28"/>
        <end position="699"/>
    </location>
</feature>
<evidence type="ECO:0000256" key="10">
    <source>
        <dbReference type="ARBA" id="ARBA00023002"/>
    </source>
</evidence>
<keyword evidence="9" id="KW-0677">Repeat</keyword>
<evidence type="ECO:0000256" key="12">
    <source>
        <dbReference type="ARBA" id="ARBA00023157"/>
    </source>
</evidence>
<comment type="catalytic activity">
    <reaction evidence="14">
        <text>4 L-ascorbate + O2 = 4 monodehydro-L-ascorbate radical + 2 H2O</text>
        <dbReference type="Rhea" id="RHEA:30243"/>
        <dbReference type="ChEBI" id="CHEBI:15377"/>
        <dbReference type="ChEBI" id="CHEBI:15379"/>
        <dbReference type="ChEBI" id="CHEBI:38290"/>
        <dbReference type="ChEBI" id="CHEBI:59513"/>
        <dbReference type="EC" id="1.10.3.3"/>
    </reaction>
</comment>
<keyword evidence="10" id="KW-0560">Oxidoreductase</keyword>
<evidence type="ECO:0000256" key="6">
    <source>
        <dbReference type="ARBA" id="ARBA00022095"/>
    </source>
</evidence>
<comment type="similarity">
    <text evidence="3">Belongs to the multicopper oxidase family.</text>
</comment>
<evidence type="ECO:0000256" key="13">
    <source>
        <dbReference type="ARBA" id="ARBA00023180"/>
    </source>
</evidence>
<dbReference type="PANTHER" id="PTHR11709:SF394">
    <property type="entry name" value="FI03373P-RELATED"/>
    <property type="match status" value="1"/>
</dbReference>
<dbReference type="InterPro" id="IPR017760">
    <property type="entry name" value="L-ascorbate_oxidase_pln"/>
</dbReference>
<dbReference type="InterPro" id="IPR033138">
    <property type="entry name" value="Cu_oxidase_CS"/>
</dbReference>
<evidence type="ECO:0000256" key="15">
    <source>
        <dbReference type="SAM" id="SignalP"/>
    </source>
</evidence>
<dbReference type="PROSITE" id="PS00079">
    <property type="entry name" value="MULTICOPPER_OXIDASE1"/>
    <property type="match status" value="1"/>
</dbReference>
<dbReference type="GO" id="GO:0005576">
    <property type="term" value="C:extracellular region"/>
    <property type="evidence" value="ECO:0007669"/>
    <property type="project" value="UniProtKB-SubCell"/>
</dbReference>
<dbReference type="Pfam" id="PF07731">
    <property type="entry name" value="Cu-oxidase_2"/>
    <property type="match status" value="1"/>
</dbReference>
<evidence type="ECO:0000256" key="2">
    <source>
        <dbReference type="ARBA" id="ARBA00004613"/>
    </source>
</evidence>
<dbReference type="SUPFAM" id="SSF49503">
    <property type="entry name" value="Cupredoxins"/>
    <property type="match status" value="3"/>
</dbReference>
<dbReference type="FunFam" id="2.60.40.420:FF:000060">
    <property type="entry name" value="L-ascorbate oxidase"/>
    <property type="match status" value="1"/>
</dbReference>